<evidence type="ECO:0000256" key="5">
    <source>
        <dbReference type="ARBA" id="ARBA00012488"/>
    </source>
</evidence>
<reference evidence="18 19" key="1">
    <citation type="submission" date="2018-11" db="EMBL/GenBank/DDBJ databases">
        <title>Haplotype-resolved cattle genomes.</title>
        <authorList>
            <person name="Low W.Y."/>
            <person name="Tearle R."/>
            <person name="Bickhart D.M."/>
            <person name="Rosen B.D."/>
            <person name="Koren S."/>
            <person name="Rhie A."/>
            <person name="Hiendleder S."/>
            <person name="Phillippy A.M."/>
            <person name="Smith T.P.L."/>
            <person name="Williams J.L."/>
        </authorList>
    </citation>
    <scope>NUCLEOTIDE SEQUENCE [LARGE SCALE GENOMIC DNA]</scope>
</reference>
<comment type="subcellular location">
    <subcellularLocation>
        <location evidence="1">Cytoplasm</location>
        <location evidence="1">Cytosol</location>
    </subcellularLocation>
</comment>
<evidence type="ECO:0000256" key="13">
    <source>
        <dbReference type="ARBA" id="ARBA00048797"/>
    </source>
</evidence>
<dbReference type="EC" id="2.7.7.40" evidence="5"/>
<dbReference type="InterPro" id="IPR029044">
    <property type="entry name" value="Nucleotide-diphossugar_trans"/>
</dbReference>
<evidence type="ECO:0000256" key="3">
    <source>
        <dbReference type="ARBA" id="ARBA00009789"/>
    </source>
</evidence>
<keyword evidence="19" id="KW-1185">Reference proteome</keyword>
<dbReference type="GO" id="GO:0035269">
    <property type="term" value="P:protein O-linked glycosylation via mannose"/>
    <property type="evidence" value="ECO:0007669"/>
    <property type="project" value="TreeGrafter"/>
</dbReference>
<dbReference type="InterPro" id="IPR040635">
    <property type="entry name" value="ISPD_C"/>
</dbReference>
<sequence>MELGPPGGSGPAEPGPRLRGLRGADAAASASSLSRFGAEAGCRASAVAAVLPAGGSGERMGVPTPKQFCPILERPLISYTLQALERVSWIKDIIVAVTRENMETMKGIIQRYQHKRISLVEAGVTRHRSIFNGLKALAEDQPNCRLSKPEVVIIHDAVRPFVEEDVLLKVVTAAQEHGASGAIRPLVSTVISPSADSCLDHSLERARYRASEMPQAFLFDVIYDAYQQCSDYDLEFGTECLHLALKYSHIKAKLVEGSPDLWKVTYKRDLYAAESIIKERISQKVCVVMDTKEDEEHVGHCLEEMLKTELNVMTSDFEETQRLLNMVEESNLSILYPVVVISVHFLDYESVPLGQKMEKVMQIREFAKEAKKRNILLSGLLIYFPQVGKNIDKIVCSVDYSFFFFWWEPDFF</sequence>
<protein>
    <recommendedName>
        <fullName evidence="6">D-ribitol-5-phosphate cytidylyltransferase</fullName>
        <ecNumber evidence="5">2.7.7.40</ecNumber>
    </recommendedName>
    <alternativeName>
        <fullName evidence="10">2-C-methyl-D-erythritol 4-phosphate cytidylyltransferase-like protein</fullName>
    </alternativeName>
    <alternativeName>
        <fullName evidence="11">Isoprenoid synthase domain-containing protein</fullName>
    </alternativeName>
</protein>
<feature type="compositionally biased region" description="Low complexity" evidence="16">
    <location>
        <begin position="11"/>
        <end position="24"/>
    </location>
</feature>
<proteinExistence type="inferred from homology"/>
<dbReference type="Pfam" id="PF01128">
    <property type="entry name" value="IspD"/>
    <property type="match status" value="1"/>
</dbReference>
<comment type="function">
    <text evidence="12">Cytidylyltransferase required for protein O-linked mannosylation. Catalyzes the formation of CDP-ribitol nucleotide sugar from D-ribitol 5-phosphate. CDP-ribitol is a substrate of FKTN during the biosynthesis of the phosphorylated O-mannosyl trisaccharide (N-acetylgalactosamine-beta-3-N-acetylglucosamine-beta-4-(phosphate-6-)mannose), a carbohydrate structure present in alpha-dystroglycan (DAG1), which is required for binding laminin G-like domain-containing extracellular proteins with high affinity. Shows activity toward other pentose phosphate sugars and mediates formation of CDP-ribulose or CDP-ribose using CTP and ribulose-5-phosphate or ribose-5-phosphate, respectively. Not involved in dolichol production.</text>
</comment>
<comment type="pathway">
    <text evidence="2">Protein modification; protein glycosylation.</text>
</comment>
<keyword evidence="8" id="KW-0808">Transferase</keyword>
<evidence type="ECO:0000256" key="12">
    <source>
        <dbReference type="ARBA" id="ARBA00045509"/>
    </source>
</evidence>
<evidence type="ECO:0000256" key="7">
    <source>
        <dbReference type="ARBA" id="ARBA00022490"/>
    </source>
</evidence>
<evidence type="ECO:0000256" key="2">
    <source>
        <dbReference type="ARBA" id="ARBA00004922"/>
    </source>
</evidence>
<dbReference type="Proteomes" id="UP000314981">
    <property type="component" value="Chromosome 4"/>
</dbReference>
<feature type="region of interest" description="Disordered" evidence="16">
    <location>
        <begin position="1"/>
        <end position="24"/>
    </location>
</feature>
<comment type="subunit">
    <text evidence="4">Homodimer.</text>
</comment>
<comment type="similarity">
    <text evidence="3">Belongs to the IspD/TarI cytidylyltransferase family. IspD subfamily.</text>
</comment>
<evidence type="ECO:0000259" key="17">
    <source>
        <dbReference type="Pfam" id="PF18706"/>
    </source>
</evidence>
<accession>A0A4W2DB04</accession>
<feature type="compositionally biased region" description="Gly residues" evidence="16">
    <location>
        <begin position="1"/>
        <end position="10"/>
    </location>
</feature>
<comment type="catalytic activity">
    <reaction evidence="13">
        <text>D-ribulose 5-phosphate + CTP + H(+) = CDP-D-ribulose + diphosphate</text>
        <dbReference type="Rhea" id="RHEA:53612"/>
        <dbReference type="ChEBI" id="CHEBI:15378"/>
        <dbReference type="ChEBI" id="CHEBI:33019"/>
        <dbReference type="ChEBI" id="CHEBI:37563"/>
        <dbReference type="ChEBI" id="CHEBI:58121"/>
        <dbReference type="ChEBI" id="CHEBI:137524"/>
    </reaction>
</comment>
<evidence type="ECO:0000256" key="6">
    <source>
        <dbReference type="ARBA" id="ARBA00015848"/>
    </source>
</evidence>
<evidence type="ECO:0000256" key="4">
    <source>
        <dbReference type="ARBA" id="ARBA00011738"/>
    </source>
</evidence>
<reference evidence="18" key="2">
    <citation type="submission" date="2025-08" db="UniProtKB">
        <authorList>
            <consortium name="Ensembl"/>
        </authorList>
    </citation>
    <scope>IDENTIFICATION</scope>
</reference>
<dbReference type="SUPFAM" id="SSF53448">
    <property type="entry name" value="Nucleotide-diphospho-sugar transferases"/>
    <property type="match status" value="1"/>
</dbReference>
<dbReference type="Ensembl" id="ENSBIXT00000038686.1">
    <property type="protein sequence ID" value="ENSBIXP00000023201.1"/>
    <property type="gene ID" value="ENSBIXG00000025753.1"/>
</dbReference>
<dbReference type="FunFam" id="3.90.550.10:FF:000080">
    <property type="entry name" value="D-ribitol-5-phosphate cytidylyltransferase isoform X1"/>
    <property type="match status" value="1"/>
</dbReference>
<dbReference type="PROSITE" id="PS01295">
    <property type="entry name" value="ISPD"/>
    <property type="match status" value="1"/>
</dbReference>
<organism evidence="18 19">
    <name type="scientific">Bos indicus x Bos taurus</name>
    <name type="common">Hybrid cattle</name>
    <dbReference type="NCBI Taxonomy" id="30522"/>
    <lineage>
        <taxon>Eukaryota</taxon>
        <taxon>Metazoa</taxon>
        <taxon>Chordata</taxon>
        <taxon>Craniata</taxon>
        <taxon>Vertebrata</taxon>
        <taxon>Euteleostomi</taxon>
        <taxon>Mammalia</taxon>
        <taxon>Eutheria</taxon>
        <taxon>Laurasiatheria</taxon>
        <taxon>Artiodactyla</taxon>
        <taxon>Ruminantia</taxon>
        <taxon>Pecora</taxon>
        <taxon>Bovidae</taxon>
        <taxon>Bovinae</taxon>
        <taxon>Bos</taxon>
    </lineage>
</organism>
<keyword evidence="7" id="KW-0963">Cytoplasm</keyword>
<evidence type="ECO:0000256" key="14">
    <source>
        <dbReference type="ARBA" id="ARBA00048814"/>
    </source>
</evidence>
<comment type="catalytic activity">
    <reaction evidence="15">
        <text>D-ribitol 5-phosphate + CTP + H(+) = CDP-L-ribitol + diphosphate</text>
        <dbReference type="Rhea" id="RHEA:12456"/>
        <dbReference type="ChEBI" id="CHEBI:15378"/>
        <dbReference type="ChEBI" id="CHEBI:33019"/>
        <dbReference type="ChEBI" id="CHEBI:37563"/>
        <dbReference type="ChEBI" id="CHEBI:57608"/>
        <dbReference type="ChEBI" id="CHEBI:57695"/>
        <dbReference type="EC" id="2.7.7.40"/>
    </reaction>
</comment>
<dbReference type="Gene3D" id="3.90.550.10">
    <property type="entry name" value="Spore Coat Polysaccharide Biosynthesis Protein SpsA, Chain A"/>
    <property type="match status" value="1"/>
</dbReference>
<evidence type="ECO:0000313" key="18">
    <source>
        <dbReference type="Ensembl" id="ENSBIXP00000023201.1"/>
    </source>
</evidence>
<feature type="domain" description="D-ribitol-5-phosphate cytidylyltransferase C-terminal" evidence="17">
    <location>
        <begin position="310"/>
        <end position="397"/>
    </location>
</feature>
<dbReference type="GO" id="GO:0008299">
    <property type="term" value="P:isoprenoid biosynthetic process"/>
    <property type="evidence" value="ECO:0007669"/>
    <property type="project" value="InterPro"/>
</dbReference>
<dbReference type="PANTHER" id="PTHR43015">
    <property type="entry name" value="D-RIBITOL-5-PHOSPHATE CYTIDYLYLTRANSFERASE"/>
    <property type="match status" value="1"/>
</dbReference>
<dbReference type="CDD" id="cd02516">
    <property type="entry name" value="CDP-ME_synthetase"/>
    <property type="match status" value="1"/>
</dbReference>
<dbReference type="PANTHER" id="PTHR43015:SF1">
    <property type="entry name" value="D-RIBITOL-5-PHOSPHATE CYTIDYLYLTRANSFERASE"/>
    <property type="match status" value="1"/>
</dbReference>
<dbReference type="GO" id="GO:0005829">
    <property type="term" value="C:cytosol"/>
    <property type="evidence" value="ECO:0007669"/>
    <property type="project" value="UniProtKB-SubCell"/>
</dbReference>
<dbReference type="InterPro" id="IPR034683">
    <property type="entry name" value="IspD/TarI"/>
</dbReference>
<dbReference type="GO" id="GO:0047349">
    <property type="term" value="F:D-ribitol-5-phosphate cytidylyltransferase activity"/>
    <property type="evidence" value="ECO:0007669"/>
    <property type="project" value="UniProtKB-EC"/>
</dbReference>
<dbReference type="AlphaFoldDB" id="A0A4W2DB04"/>
<evidence type="ECO:0000256" key="11">
    <source>
        <dbReference type="ARBA" id="ARBA00032606"/>
    </source>
</evidence>
<dbReference type="InterPro" id="IPR018294">
    <property type="entry name" value="ISPD_synthase_CS"/>
</dbReference>
<name>A0A4W2DB04_BOBOX</name>
<reference evidence="18" key="3">
    <citation type="submission" date="2025-09" db="UniProtKB">
        <authorList>
            <consortium name="Ensembl"/>
        </authorList>
    </citation>
    <scope>IDENTIFICATION</scope>
</reference>
<evidence type="ECO:0000256" key="9">
    <source>
        <dbReference type="ARBA" id="ARBA00022695"/>
    </source>
</evidence>
<dbReference type="UniPathway" id="UPA00378"/>
<evidence type="ECO:0000256" key="15">
    <source>
        <dbReference type="ARBA" id="ARBA00049484"/>
    </source>
</evidence>
<evidence type="ECO:0000256" key="8">
    <source>
        <dbReference type="ARBA" id="ARBA00022679"/>
    </source>
</evidence>
<keyword evidence="9" id="KW-0548">Nucleotidyltransferase</keyword>
<evidence type="ECO:0000256" key="1">
    <source>
        <dbReference type="ARBA" id="ARBA00004514"/>
    </source>
</evidence>
<comment type="catalytic activity">
    <reaction evidence="14">
        <text>D-ribose 5-phosphate + CTP + H(+) = CDP-D-ribose + diphosphate</text>
        <dbReference type="Rhea" id="RHEA:53872"/>
        <dbReference type="ChEBI" id="CHEBI:15378"/>
        <dbReference type="ChEBI" id="CHEBI:33019"/>
        <dbReference type="ChEBI" id="CHEBI:37563"/>
        <dbReference type="ChEBI" id="CHEBI:78346"/>
        <dbReference type="ChEBI" id="CHEBI:137525"/>
    </reaction>
</comment>
<evidence type="ECO:0000313" key="19">
    <source>
        <dbReference type="Proteomes" id="UP000314981"/>
    </source>
</evidence>
<dbReference type="Pfam" id="PF18706">
    <property type="entry name" value="ISPD_C"/>
    <property type="match status" value="1"/>
</dbReference>
<evidence type="ECO:0000256" key="10">
    <source>
        <dbReference type="ARBA" id="ARBA00031950"/>
    </source>
</evidence>
<evidence type="ECO:0000256" key="16">
    <source>
        <dbReference type="SAM" id="MobiDB-lite"/>
    </source>
</evidence>